<feature type="compositionally biased region" description="Low complexity" evidence="1">
    <location>
        <begin position="66"/>
        <end position="75"/>
    </location>
</feature>
<comment type="caution">
    <text evidence="2">The sequence shown here is derived from an EMBL/GenBank/DDBJ whole genome shotgun (WGS) entry which is preliminary data.</text>
</comment>
<reference evidence="2" key="1">
    <citation type="submission" date="2023-02" db="EMBL/GenBank/DDBJ databases">
        <authorList>
            <person name="Palmer J.M."/>
        </authorList>
    </citation>
    <scope>NUCLEOTIDE SEQUENCE</scope>
    <source>
        <strain evidence="2">FW57</strain>
    </source>
</reference>
<dbReference type="AlphaFoldDB" id="A0AAD4ERH8"/>
<feature type="compositionally biased region" description="Polar residues" evidence="1">
    <location>
        <begin position="86"/>
        <end position="108"/>
    </location>
</feature>
<dbReference type="EMBL" id="JAHCVI010000004">
    <property type="protein sequence ID" value="KAG7286301.1"/>
    <property type="molecule type" value="Genomic_DNA"/>
</dbReference>
<feature type="region of interest" description="Disordered" evidence="1">
    <location>
        <begin position="66"/>
        <end position="145"/>
    </location>
</feature>
<organism evidence="2 3">
    <name type="scientific">Staphylotrichum longicolle</name>
    <dbReference type="NCBI Taxonomy" id="669026"/>
    <lineage>
        <taxon>Eukaryota</taxon>
        <taxon>Fungi</taxon>
        <taxon>Dikarya</taxon>
        <taxon>Ascomycota</taxon>
        <taxon>Pezizomycotina</taxon>
        <taxon>Sordariomycetes</taxon>
        <taxon>Sordariomycetidae</taxon>
        <taxon>Sordariales</taxon>
        <taxon>Chaetomiaceae</taxon>
        <taxon>Staphylotrichum</taxon>
    </lineage>
</organism>
<feature type="region of interest" description="Disordered" evidence="1">
    <location>
        <begin position="1"/>
        <end position="45"/>
    </location>
</feature>
<gene>
    <name evidence="2" type="ORF">NEMBOFW57_008609</name>
</gene>
<evidence type="ECO:0000313" key="3">
    <source>
        <dbReference type="Proteomes" id="UP001197093"/>
    </source>
</evidence>
<keyword evidence="3" id="KW-1185">Reference proteome</keyword>
<accession>A0AAD4ERH8</accession>
<name>A0AAD4ERH8_9PEZI</name>
<feature type="compositionally biased region" description="Polar residues" evidence="1">
    <location>
        <begin position="23"/>
        <end position="39"/>
    </location>
</feature>
<proteinExistence type="predicted"/>
<evidence type="ECO:0000313" key="2">
    <source>
        <dbReference type="EMBL" id="KAG7286301.1"/>
    </source>
</evidence>
<feature type="compositionally biased region" description="Basic and acidic residues" evidence="1">
    <location>
        <begin position="118"/>
        <end position="136"/>
    </location>
</feature>
<dbReference type="Proteomes" id="UP001197093">
    <property type="component" value="Unassembled WGS sequence"/>
</dbReference>
<sequence length="145" mass="15815">MQQLDPRMRPHDRYIGVFDDTDTPSFVSDTPDPSRSPSVAESLRARSRAHLARAIARLELAEAAANNPNAANMNHAENEDEDEVPTPSNMSQSSTVVCRESNSGSRPVSPSDVGGGSDLERGSASESERLDGQQERSRRRTTHRG</sequence>
<protein>
    <submittedName>
        <fullName evidence="2">Uncharacterized protein</fullName>
    </submittedName>
</protein>
<feature type="compositionally biased region" description="Basic and acidic residues" evidence="1">
    <location>
        <begin position="1"/>
        <end position="14"/>
    </location>
</feature>
<evidence type="ECO:0000256" key="1">
    <source>
        <dbReference type="SAM" id="MobiDB-lite"/>
    </source>
</evidence>